<evidence type="ECO:0000313" key="4">
    <source>
        <dbReference type="Proteomes" id="UP000541535"/>
    </source>
</evidence>
<feature type="transmembrane region" description="Helical" evidence="1">
    <location>
        <begin position="91"/>
        <end position="109"/>
    </location>
</feature>
<evidence type="ECO:0000256" key="1">
    <source>
        <dbReference type="SAM" id="Phobius"/>
    </source>
</evidence>
<evidence type="ECO:0000313" key="3">
    <source>
        <dbReference type="EMBL" id="MBB3118339.1"/>
    </source>
</evidence>
<reference evidence="3 4" key="1">
    <citation type="submission" date="2020-08" db="EMBL/GenBank/DDBJ databases">
        <title>Genomic Encyclopedia of Type Strains, Phase III (KMG-III): the genomes of soil and plant-associated and newly described type strains.</title>
        <authorList>
            <person name="Whitman W."/>
        </authorList>
    </citation>
    <scope>NUCLEOTIDE SEQUENCE [LARGE SCALE GENOMIC DNA]</scope>
    <source>
        <strain evidence="3 4">CECT 8897</strain>
    </source>
</reference>
<keyword evidence="1" id="KW-0472">Membrane</keyword>
<comment type="caution">
    <text evidence="3">The sequence shown here is derived from an EMBL/GenBank/DDBJ whole genome shotgun (WGS) entry which is preliminary data.</text>
</comment>
<keyword evidence="4" id="KW-1185">Reference proteome</keyword>
<gene>
    <name evidence="3" type="ORF">FHS03_001370</name>
</gene>
<dbReference type="RefSeq" id="WP_183440271.1">
    <property type="nucleotide sequence ID" value="NZ_JACHXD010000003.1"/>
</dbReference>
<protein>
    <recommendedName>
        <fullName evidence="2">LiaF transmembrane domain-containing protein</fullName>
    </recommendedName>
</protein>
<dbReference type="Pfam" id="PF22570">
    <property type="entry name" value="LiaF-TM"/>
    <property type="match status" value="1"/>
</dbReference>
<accession>A0A7W5FT04</accession>
<proteinExistence type="predicted"/>
<dbReference type="EMBL" id="JACHXD010000003">
    <property type="protein sequence ID" value="MBB3118339.1"/>
    <property type="molecule type" value="Genomic_DNA"/>
</dbReference>
<organism evidence="3 4">
    <name type="scientific">Pseudoduganella violacea</name>
    <dbReference type="NCBI Taxonomy" id="1715466"/>
    <lineage>
        <taxon>Bacteria</taxon>
        <taxon>Pseudomonadati</taxon>
        <taxon>Pseudomonadota</taxon>
        <taxon>Betaproteobacteria</taxon>
        <taxon>Burkholderiales</taxon>
        <taxon>Oxalobacteraceae</taxon>
        <taxon>Telluria group</taxon>
        <taxon>Pseudoduganella</taxon>
    </lineage>
</organism>
<feature type="domain" description="LiaF transmembrane" evidence="2">
    <location>
        <begin position="13"/>
        <end position="107"/>
    </location>
</feature>
<evidence type="ECO:0000259" key="2">
    <source>
        <dbReference type="Pfam" id="PF22570"/>
    </source>
</evidence>
<keyword evidence="1" id="KW-1133">Transmembrane helix</keyword>
<feature type="transmembrane region" description="Helical" evidence="1">
    <location>
        <begin position="12"/>
        <end position="27"/>
    </location>
</feature>
<dbReference type="InterPro" id="IPR054331">
    <property type="entry name" value="LiaF_TM"/>
</dbReference>
<name>A0A7W5FT04_9BURK</name>
<feature type="transmembrane region" description="Helical" evidence="1">
    <location>
        <begin position="39"/>
        <end position="55"/>
    </location>
</feature>
<dbReference type="Proteomes" id="UP000541535">
    <property type="component" value="Unassembled WGS sequence"/>
</dbReference>
<feature type="transmembrane region" description="Helical" evidence="1">
    <location>
        <begin position="67"/>
        <end position="85"/>
    </location>
</feature>
<dbReference type="AlphaFoldDB" id="A0A7W5FT04"/>
<keyword evidence="1" id="KW-0812">Transmembrane</keyword>
<sequence>MNSSIRVARKQLVWGLLIIGAGVLFWLEDGDFKKVTQFWHYWPLVIAAFGFSQLVPPTTARMFIDGVCEILFAFWIFACFEHLWGMSFSNSWPFMVIMGGVSLALQPILGKYIESKKGE</sequence>